<dbReference type="Gene3D" id="1.20.1070.10">
    <property type="entry name" value="Rhodopsin 7-helix transmembrane proteins"/>
    <property type="match status" value="1"/>
</dbReference>
<dbReference type="PROSITE" id="PS50261">
    <property type="entry name" value="G_PROTEIN_RECEP_F2_4"/>
    <property type="match status" value="1"/>
</dbReference>
<evidence type="ECO:0000256" key="1">
    <source>
        <dbReference type="ARBA" id="ARBA00004141"/>
    </source>
</evidence>
<organism evidence="7 8">
    <name type="scientific">Pygocentrus nattereri</name>
    <name type="common">Red-bellied piranha</name>
    <dbReference type="NCBI Taxonomy" id="42514"/>
    <lineage>
        <taxon>Eukaryota</taxon>
        <taxon>Metazoa</taxon>
        <taxon>Chordata</taxon>
        <taxon>Craniata</taxon>
        <taxon>Vertebrata</taxon>
        <taxon>Euteleostomi</taxon>
        <taxon>Actinopterygii</taxon>
        <taxon>Neopterygii</taxon>
        <taxon>Teleostei</taxon>
        <taxon>Ostariophysi</taxon>
        <taxon>Characiformes</taxon>
        <taxon>Characoidei</taxon>
        <taxon>Pygocentrus</taxon>
    </lineage>
</organism>
<dbReference type="InterPro" id="IPR051587">
    <property type="entry name" value="Adhesion_GPCR"/>
</dbReference>
<feature type="transmembrane region" description="Helical" evidence="5">
    <location>
        <begin position="66"/>
        <end position="89"/>
    </location>
</feature>
<dbReference type="GO" id="GO:0007166">
    <property type="term" value="P:cell surface receptor signaling pathway"/>
    <property type="evidence" value="ECO:0007669"/>
    <property type="project" value="InterPro"/>
</dbReference>
<feature type="domain" description="G-protein coupled receptors family 2 profile 2" evidence="6">
    <location>
        <begin position="1"/>
        <end position="164"/>
    </location>
</feature>
<feature type="transmembrane region" description="Helical" evidence="5">
    <location>
        <begin position="185"/>
        <end position="205"/>
    </location>
</feature>
<evidence type="ECO:0000313" key="7">
    <source>
        <dbReference type="Ensembl" id="ENSPNAP00000009387.2"/>
    </source>
</evidence>
<dbReference type="Ensembl" id="ENSPNAT00000035307.2">
    <property type="protein sequence ID" value="ENSPNAP00000009387.2"/>
    <property type="gene ID" value="ENSPNAG00000003322.2"/>
</dbReference>
<dbReference type="PANTHER" id="PTHR45813:SF4">
    <property type="entry name" value="ADHESION G PROTEIN-COUPLED RECEPTOR F5"/>
    <property type="match status" value="1"/>
</dbReference>
<dbReference type="InterPro" id="IPR000832">
    <property type="entry name" value="GPCR_2_secretin-like"/>
</dbReference>
<keyword evidence="3 5" id="KW-1133">Transmembrane helix</keyword>
<evidence type="ECO:0000256" key="2">
    <source>
        <dbReference type="ARBA" id="ARBA00022692"/>
    </source>
</evidence>
<evidence type="ECO:0000313" key="8">
    <source>
        <dbReference type="Proteomes" id="UP001501920"/>
    </source>
</evidence>
<evidence type="ECO:0000256" key="5">
    <source>
        <dbReference type="SAM" id="Phobius"/>
    </source>
</evidence>
<reference evidence="7" key="3">
    <citation type="submission" date="2025-09" db="UniProtKB">
        <authorList>
            <consortium name="Ensembl"/>
        </authorList>
    </citation>
    <scope>IDENTIFICATION</scope>
</reference>
<dbReference type="AlphaFoldDB" id="A0A3B4CBR3"/>
<dbReference type="PANTHER" id="PTHR45813">
    <property type="entry name" value="IG-LIKE DOMAIN-CONTAINING PROTEIN"/>
    <property type="match status" value="1"/>
</dbReference>
<reference evidence="7 8" key="1">
    <citation type="submission" date="2020-10" db="EMBL/GenBank/DDBJ databases">
        <title>Pygocentrus nattereri (red-bellied piranha) genome, fPygNat1, primary haplotype.</title>
        <authorList>
            <person name="Myers G."/>
            <person name="Meyer A."/>
            <person name="Karagic N."/>
            <person name="Pippel M."/>
            <person name="Winkler S."/>
            <person name="Tracey A."/>
            <person name="Wood J."/>
            <person name="Formenti G."/>
            <person name="Howe K."/>
            <person name="Fedrigo O."/>
            <person name="Jarvis E.D."/>
        </authorList>
    </citation>
    <scope>NUCLEOTIDE SEQUENCE [LARGE SCALE GENOMIC DNA]</scope>
</reference>
<dbReference type="GO" id="GO:0007189">
    <property type="term" value="P:adenylate cyclase-activating G protein-coupled receptor signaling pathway"/>
    <property type="evidence" value="ECO:0007669"/>
    <property type="project" value="TreeGrafter"/>
</dbReference>
<dbReference type="Pfam" id="PF00002">
    <property type="entry name" value="7tm_2"/>
    <property type="match status" value="1"/>
</dbReference>
<dbReference type="OMA" id="HYIQISI"/>
<evidence type="ECO:0000256" key="3">
    <source>
        <dbReference type="ARBA" id="ARBA00022989"/>
    </source>
</evidence>
<accession>A0A3B4CBR3</accession>
<dbReference type="GeneTree" id="ENSGT00940000161228"/>
<evidence type="ECO:0000256" key="4">
    <source>
        <dbReference type="ARBA" id="ARBA00023136"/>
    </source>
</evidence>
<protein>
    <recommendedName>
        <fullName evidence="6">G-protein coupled receptors family 2 profile 2 domain-containing protein</fullName>
    </recommendedName>
</protein>
<proteinExistence type="predicted"/>
<sequence>MAIKPKSMETWLQLLMSKAVMMVIAFFLGYGAPLLIAVITVASTAGGGGYIQEENACWLNWNKTKAMLAFVIPALTIVAINFLVLLVVVCKMISRGVGNVSEPDEKNAIVVIARCVAILTPLFGLTWAFGIGTMVSSALGIHIVFAILNSLQSICFSDTSPLISPLLPCSSVVRTPWTLTEQVLFGWWIILSTAVTLQSMGVLTTEEQGKRGLTKYQRNRWTTVCNCRATKCSYTVSGADKMDSETRR</sequence>
<keyword evidence="8" id="KW-1185">Reference proteome</keyword>
<feature type="transmembrane region" description="Helical" evidence="5">
    <location>
        <begin position="109"/>
        <end position="129"/>
    </location>
</feature>
<evidence type="ECO:0000259" key="6">
    <source>
        <dbReference type="PROSITE" id="PS50261"/>
    </source>
</evidence>
<reference evidence="7" key="2">
    <citation type="submission" date="2025-08" db="UniProtKB">
        <authorList>
            <consortium name="Ensembl"/>
        </authorList>
    </citation>
    <scope>IDENTIFICATION</scope>
</reference>
<feature type="transmembrane region" description="Helical" evidence="5">
    <location>
        <begin position="20"/>
        <end position="46"/>
    </location>
</feature>
<keyword evidence="2 5" id="KW-0812">Transmembrane</keyword>
<dbReference type="GO" id="GO:0004930">
    <property type="term" value="F:G protein-coupled receptor activity"/>
    <property type="evidence" value="ECO:0007669"/>
    <property type="project" value="InterPro"/>
</dbReference>
<dbReference type="GO" id="GO:0016020">
    <property type="term" value="C:membrane"/>
    <property type="evidence" value="ECO:0007669"/>
    <property type="project" value="UniProtKB-SubCell"/>
</dbReference>
<keyword evidence="4 5" id="KW-0472">Membrane</keyword>
<comment type="subcellular location">
    <subcellularLocation>
        <location evidence="1">Membrane</location>
        <topology evidence="1">Multi-pass membrane protein</topology>
    </subcellularLocation>
</comment>
<dbReference type="Proteomes" id="UP001501920">
    <property type="component" value="Chromosome 4"/>
</dbReference>
<name>A0A3B4CBR3_PYGNA</name>
<dbReference type="InterPro" id="IPR017981">
    <property type="entry name" value="GPCR_2-like_7TM"/>
</dbReference>